<reference evidence="1" key="1">
    <citation type="journal article" date="2015" name="Nature">
        <title>Complex archaea that bridge the gap between prokaryotes and eukaryotes.</title>
        <authorList>
            <person name="Spang A."/>
            <person name="Saw J.H."/>
            <person name="Jorgensen S.L."/>
            <person name="Zaremba-Niedzwiedzka K."/>
            <person name="Martijn J."/>
            <person name="Lind A.E."/>
            <person name="van Eijk R."/>
            <person name="Schleper C."/>
            <person name="Guy L."/>
            <person name="Ettema T.J."/>
        </authorList>
    </citation>
    <scope>NUCLEOTIDE SEQUENCE</scope>
</reference>
<name>A0A0F9EW86_9ZZZZ</name>
<feature type="non-terminal residue" evidence="1">
    <location>
        <position position="1"/>
    </location>
</feature>
<dbReference type="EMBL" id="LAZR01023477">
    <property type="protein sequence ID" value="KKL78378.1"/>
    <property type="molecule type" value="Genomic_DNA"/>
</dbReference>
<gene>
    <name evidence="1" type="ORF">LCGC14_2025460</name>
</gene>
<evidence type="ECO:0000313" key="1">
    <source>
        <dbReference type="EMBL" id="KKL78378.1"/>
    </source>
</evidence>
<protein>
    <submittedName>
        <fullName evidence="1">Uncharacterized protein</fullName>
    </submittedName>
</protein>
<organism evidence="1">
    <name type="scientific">marine sediment metagenome</name>
    <dbReference type="NCBI Taxonomy" id="412755"/>
    <lineage>
        <taxon>unclassified sequences</taxon>
        <taxon>metagenomes</taxon>
        <taxon>ecological metagenomes</taxon>
    </lineage>
</organism>
<sequence>FLTTIDISSNNATATMNPSPIPNANISAVTAGPHWYDWTVYPDVVLTLDASTKSYGVMPNQAYLGCNYRNRCVLSGNPEAPFQWYMARQGMPWDWAYVANDSASPVRGGDSDAGELGDIIRCLSPYKDDYLTIGDVSSIYYMSGDPYGGTLNELDLTTGIFGANSWCRGDQGLFYFWGTSGIYVTTIPGIPVCLTVEALPSIVTDEAVDPSTHRICMEYDRKNIGILVTITLLADGSNSNYWYDIRTKGFFSETYPDECGVYASFYYNANDESLSGLLVGCKDGYIRTFDPSKKSDDIGASDQAIDANVLLGPQPLTQGIGDGSVGNLNIISAGGESGGTITDSDNIDYAVYVGRSAAKVLESFDAGAAPRFTGTFTAPGLQKKNKTRRKARGRVAAVKLSNDTADESISFERLLIDIADAGRMM</sequence>
<dbReference type="AlphaFoldDB" id="A0A0F9EW86"/>
<accession>A0A0F9EW86</accession>
<comment type="caution">
    <text evidence="1">The sequence shown here is derived from an EMBL/GenBank/DDBJ whole genome shotgun (WGS) entry which is preliminary data.</text>
</comment>
<proteinExistence type="predicted"/>